<dbReference type="PANTHER" id="PTHR45866:SF1">
    <property type="entry name" value="DNA GYRASE SUBUNIT B, MITOCHONDRIAL"/>
    <property type="match status" value="1"/>
</dbReference>
<evidence type="ECO:0000259" key="9">
    <source>
        <dbReference type="SMART" id="SM00387"/>
    </source>
</evidence>
<evidence type="ECO:0000256" key="5">
    <source>
        <dbReference type="ARBA" id="ARBA00022840"/>
    </source>
</evidence>
<dbReference type="Pfam" id="PF02518">
    <property type="entry name" value="HATPase_c"/>
    <property type="match status" value="1"/>
</dbReference>
<comment type="catalytic activity">
    <reaction evidence="1">
        <text>ATP-dependent breakage, passage and rejoining of double-stranded DNA.</text>
        <dbReference type="EC" id="5.6.2.2"/>
    </reaction>
</comment>
<dbReference type="RefSeq" id="WP_212395124.1">
    <property type="nucleotide sequence ID" value="NZ_JAFCJH010000023.1"/>
</dbReference>
<dbReference type="SUPFAM" id="SSF55874">
    <property type="entry name" value="ATPase domain of HSP90 chaperone/DNA topoisomerase II/histidine kinase"/>
    <property type="match status" value="1"/>
</dbReference>
<dbReference type="InterPro" id="IPR003594">
    <property type="entry name" value="HATPase_dom"/>
</dbReference>
<dbReference type="PANTHER" id="PTHR45866">
    <property type="entry name" value="DNA GYRASE/TOPOISOMERASE SUBUNIT B"/>
    <property type="match status" value="1"/>
</dbReference>
<evidence type="ECO:0000256" key="7">
    <source>
        <dbReference type="ARBA" id="ARBA00023125"/>
    </source>
</evidence>
<comment type="caution">
    <text evidence="10">The sequence shown here is derived from an EMBL/GenBank/DDBJ whole genome shotgun (WGS) entry which is preliminary data.</text>
</comment>
<evidence type="ECO:0000256" key="1">
    <source>
        <dbReference type="ARBA" id="ARBA00000185"/>
    </source>
</evidence>
<keyword evidence="4" id="KW-0547">Nucleotide-binding</keyword>
<evidence type="ECO:0000256" key="4">
    <source>
        <dbReference type="ARBA" id="ARBA00022741"/>
    </source>
</evidence>
<evidence type="ECO:0000313" key="10">
    <source>
        <dbReference type="EMBL" id="MBR0798060.1"/>
    </source>
</evidence>
<keyword evidence="6" id="KW-0799">Topoisomerase</keyword>
<evidence type="ECO:0000256" key="2">
    <source>
        <dbReference type="ARBA" id="ARBA00010708"/>
    </source>
</evidence>
<dbReference type="PRINTS" id="PR00418">
    <property type="entry name" value="TPI2FAMILY"/>
</dbReference>
<evidence type="ECO:0000256" key="8">
    <source>
        <dbReference type="ARBA" id="ARBA00023235"/>
    </source>
</evidence>
<dbReference type="InterPro" id="IPR036890">
    <property type="entry name" value="HATPase_C_sf"/>
</dbReference>
<comment type="similarity">
    <text evidence="2">Belongs to the type II topoisomerase GyrB family.</text>
</comment>
<keyword evidence="5" id="KW-0067">ATP-binding</keyword>
<evidence type="ECO:0000313" key="11">
    <source>
        <dbReference type="Proteomes" id="UP001315278"/>
    </source>
</evidence>
<dbReference type="Gene3D" id="3.30.565.10">
    <property type="entry name" value="Histidine kinase-like ATPase, C-terminal domain"/>
    <property type="match status" value="1"/>
</dbReference>
<dbReference type="EC" id="5.6.2.2" evidence="3"/>
<organism evidence="10 11">
    <name type="scientific">Bradyrhizobium jicamae</name>
    <dbReference type="NCBI Taxonomy" id="280332"/>
    <lineage>
        <taxon>Bacteria</taxon>
        <taxon>Pseudomonadati</taxon>
        <taxon>Pseudomonadota</taxon>
        <taxon>Alphaproteobacteria</taxon>
        <taxon>Hyphomicrobiales</taxon>
        <taxon>Nitrobacteraceae</taxon>
        <taxon>Bradyrhizobium</taxon>
    </lineage>
</organism>
<dbReference type="CDD" id="cd16928">
    <property type="entry name" value="HATPase_GyrB-like"/>
    <property type="match status" value="1"/>
</dbReference>
<proteinExistence type="inferred from homology"/>
<dbReference type="EMBL" id="JAFCJH010000023">
    <property type="protein sequence ID" value="MBR0798060.1"/>
    <property type="molecule type" value="Genomic_DNA"/>
</dbReference>
<evidence type="ECO:0000256" key="3">
    <source>
        <dbReference type="ARBA" id="ARBA00012895"/>
    </source>
</evidence>
<dbReference type="Proteomes" id="UP001315278">
    <property type="component" value="Unassembled WGS sequence"/>
</dbReference>
<name>A0ABS5FMP8_9BRAD</name>
<keyword evidence="8" id="KW-0413">Isomerase</keyword>
<sequence>MYIGNTDDGSGLHRMLFEVVDNAINEALAGHCNRVDVTLNADGSATVRDNGRGIPTDLHPREGVSAAELIMTYVPEGNAFPQDTRRLPDAFRGVGLAVVNALSEVLDLYVWRNGKEQFMRCRMGKPDAPIAVVGTAGQPDGNRRRGTEITFRPSGKIFAKTEFDFTTIEHRLRGLAYLNVGATVALGDRRGFESKEVIFDL</sequence>
<accession>A0ABS5FMP8</accession>
<protein>
    <recommendedName>
        <fullName evidence="3">DNA topoisomerase (ATP-hydrolyzing)</fullName>
        <ecNumber evidence="3">5.6.2.2</ecNumber>
    </recommendedName>
</protein>
<keyword evidence="11" id="KW-1185">Reference proteome</keyword>
<gene>
    <name evidence="10" type="ORF">JQ615_21960</name>
</gene>
<feature type="domain" description="Histidine kinase/HSP90-like ATPase" evidence="9">
    <location>
        <begin position="7"/>
        <end position="157"/>
    </location>
</feature>
<reference evidence="11" key="1">
    <citation type="journal article" date="2021" name="ISME J.">
        <title>Evolutionary origin and ecological implication of a unique nif island in free-living Bradyrhizobium lineages.</title>
        <authorList>
            <person name="Tao J."/>
        </authorList>
    </citation>
    <scope>NUCLEOTIDE SEQUENCE [LARGE SCALE GENOMIC DNA]</scope>
    <source>
        <strain evidence="11">SZCCT0434</strain>
    </source>
</reference>
<keyword evidence="7" id="KW-0238">DNA-binding</keyword>
<dbReference type="SMART" id="SM00387">
    <property type="entry name" value="HATPase_c"/>
    <property type="match status" value="1"/>
</dbReference>
<evidence type="ECO:0000256" key="6">
    <source>
        <dbReference type="ARBA" id="ARBA00023029"/>
    </source>
</evidence>